<proteinExistence type="predicted"/>
<sequence length="88" mass="9892">MIYHLKVPVTWYSNHNDIISHILLRSFGYTHAGVEVDEYSASSGTSKLRICSQSFDEDPTCAWCSVPFLSAVCHITPLGKPMPVLQFF</sequence>
<evidence type="ECO:0000313" key="1">
    <source>
        <dbReference type="EMBL" id="KAJ9059247.1"/>
    </source>
</evidence>
<evidence type="ECO:0000313" key="2">
    <source>
        <dbReference type="Proteomes" id="UP001165960"/>
    </source>
</evidence>
<protein>
    <submittedName>
        <fullName evidence="1">Uncharacterized protein</fullName>
    </submittedName>
</protein>
<name>A0ACC2SAD2_9FUNG</name>
<comment type="caution">
    <text evidence="1">The sequence shown here is derived from an EMBL/GenBank/DDBJ whole genome shotgun (WGS) entry which is preliminary data.</text>
</comment>
<gene>
    <name evidence="1" type="ORF">DSO57_1004559</name>
</gene>
<accession>A0ACC2SAD2</accession>
<keyword evidence="2" id="KW-1185">Reference proteome</keyword>
<dbReference type="EMBL" id="QTSX02005691">
    <property type="protein sequence ID" value="KAJ9059247.1"/>
    <property type="molecule type" value="Genomic_DNA"/>
</dbReference>
<dbReference type="Proteomes" id="UP001165960">
    <property type="component" value="Unassembled WGS sequence"/>
</dbReference>
<reference evidence="1" key="1">
    <citation type="submission" date="2022-04" db="EMBL/GenBank/DDBJ databases">
        <title>Genome of the entomopathogenic fungus Entomophthora muscae.</title>
        <authorList>
            <person name="Elya C."/>
            <person name="Lovett B.R."/>
            <person name="Lee E."/>
            <person name="Macias A.M."/>
            <person name="Hajek A.E."/>
            <person name="De Bivort B.L."/>
            <person name="Kasson M.T."/>
            <person name="De Fine Licht H.H."/>
            <person name="Stajich J.E."/>
        </authorList>
    </citation>
    <scope>NUCLEOTIDE SEQUENCE</scope>
    <source>
        <strain evidence="1">Berkeley</strain>
    </source>
</reference>
<organism evidence="1 2">
    <name type="scientific">Entomophthora muscae</name>
    <dbReference type="NCBI Taxonomy" id="34485"/>
    <lineage>
        <taxon>Eukaryota</taxon>
        <taxon>Fungi</taxon>
        <taxon>Fungi incertae sedis</taxon>
        <taxon>Zoopagomycota</taxon>
        <taxon>Entomophthoromycotina</taxon>
        <taxon>Entomophthoromycetes</taxon>
        <taxon>Entomophthorales</taxon>
        <taxon>Entomophthoraceae</taxon>
        <taxon>Entomophthora</taxon>
    </lineage>
</organism>